<feature type="domain" description="PLD phosphodiesterase" evidence="6">
    <location>
        <begin position="178"/>
        <end position="205"/>
    </location>
</feature>
<dbReference type="GO" id="GO:0035556">
    <property type="term" value="P:intracellular signal transduction"/>
    <property type="evidence" value="ECO:0007669"/>
    <property type="project" value="InterPro"/>
</dbReference>
<evidence type="ECO:0000256" key="4">
    <source>
        <dbReference type="ARBA" id="ARBA00023098"/>
    </source>
</evidence>
<dbReference type="PANTHER" id="PTHR18896">
    <property type="entry name" value="PHOSPHOLIPASE D"/>
    <property type="match status" value="1"/>
</dbReference>
<comment type="catalytic activity">
    <reaction evidence="5">
        <text>a 1,2-diacyl-sn-glycero-3-phosphocholine + H2O = a 1,2-diacyl-sn-glycero-3-phosphate + choline + H(+)</text>
        <dbReference type="Rhea" id="RHEA:14445"/>
        <dbReference type="ChEBI" id="CHEBI:15354"/>
        <dbReference type="ChEBI" id="CHEBI:15377"/>
        <dbReference type="ChEBI" id="CHEBI:15378"/>
        <dbReference type="ChEBI" id="CHEBI:57643"/>
        <dbReference type="ChEBI" id="CHEBI:58608"/>
        <dbReference type="EC" id="3.1.4.4"/>
    </reaction>
</comment>
<evidence type="ECO:0000256" key="5">
    <source>
        <dbReference type="PIRNR" id="PIRNR009376"/>
    </source>
</evidence>
<gene>
    <name evidence="7" type="ORF">BJ322DRAFT_1048623</name>
</gene>
<dbReference type="OrthoDB" id="14911at2759"/>
<comment type="caution">
    <text evidence="7">The sequence shown here is derived from an EMBL/GenBank/DDBJ whole genome shotgun (WGS) entry which is preliminary data.</text>
</comment>
<evidence type="ECO:0000313" key="7">
    <source>
        <dbReference type="EMBL" id="KAF9788383.1"/>
    </source>
</evidence>
<dbReference type="InterPro" id="IPR001736">
    <property type="entry name" value="PLipase_D/transphosphatidylase"/>
</dbReference>
<dbReference type="SUPFAM" id="SSF56024">
    <property type="entry name" value="Phospholipase D/nuclease"/>
    <property type="match status" value="2"/>
</dbReference>
<keyword evidence="8" id="KW-1185">Reference proteome</keyword>
<protein>
    <recommendedName>
        <fullName evidence="5">Phospholipase</fullName>
        <ecNumber evidence="5">3.1.4.4</ecNumber>
    </recommendedName>
</protein>
<keyword evidence="4" id="KW-0443">Lipid metabolism</keyword>
<feature type="domain" description="PLD phosphodiesterase" evidence="6">
    <location>
        <begin position="630"/>
        <end position="657"/>
    </location>
</feature>
<reference evidence="7" key="2">
    <citation type="submission" date="2020-11" db="EMBL/GenBank/DDBJ databases">
        <authorList>
            <consortium name="DOE Joint Genome Institute"/>
            <person name="Kuo A."/>
            <person name="Miyauchi S."/>
            <person name="Kiss E."/>
            <person name="Drula E."/>
            <person name="Kohler A."/>
            <person name="Sanchez-Garcia M."/>
            <person name="Andreopoulos B."/>
            <person name="Barry K.W."/>
            <person name="Bonito G."/>
            <person name="Buee M."/>
            <person name="Carver A."/>
            <person name="Chen C."/>
            <person name="Cichocki N."/>
            <person name="Clum A."/>
            <person name="Culley D."/>
            <person name="Crous P.W."/>
            <person name="Fauchery L."/>
            <person name="Girlanda M."/>
            <person name="Hayes R."/>
            <person name="Keri Z."/>
            <person name="Labutti K."/>
            <person name="Lipzen A."/>
            <person name="Lombard V."/>
            <person name="Magnuson J."/>
            <person name="Maillard F."/>
            <person name="Morin E."/>
            <person name="Murat C."/>
            <person name="Nolan M."/>
            <person name="Ohm R."/>
            <person name="Pangilinan J."/>
            <person name="Pereira M."/>
            <person name="Perotto S."/>
            <person name="Peter M."/>
            <person name="Riley R."/>
            <person name="Sitrit Y."/>
            <person name="Stielow B."/>
            <person name="Szollosi G."/>
            <person name="Zifcakova L."/>
            <person name="Stursova M."/>
            <person name="Spatafora J.W."/>
            <person name="Tedersoo L."/>
            <person name="Vaario L.-M."/>
            <person name="Yamada A."/>
            <person name="Yan M."/>
            <person name="Wang P."/>
            <person name="Xu J."/>
            <person name="Bruns T."/>
            <person name="Baldrian P."/>
            <person name="Vilgalys R."/>
            <person name="Henrissat B."/>
            <person name="Grigoriev I.V."/>
            <person name="Hibbett D."/>
            <person name="Nagy L.G."/>
            <person name="Martin F.M."/>
        </authorList>
    </citation>
    <scope>NUCLEOTIDE SEQUENCE</scope>
    <source>
        <strain evidence="7">UH-Tt-Lm1</strain>
    </source>
</reference>
<keyword evidence="3 5" id="KW-0442">Lipid degradation</keyword>
<evidence type="ECO:0000259" key="6">
    <source>
        <dbReference type="PROSITE" id="PS50035"/>
    </source>
</evidence>
<dbReference type="Proteomes" id="UP000736335">
    <property type="component" value="Unassembled WGS sequence"/>
</dbReference>
<dbReference type="SMART" id="SM00155">
    <property type="entry name" value="PLDc"/>
    <property type="match status" value="2"/>
</dbReference>
<dbReference type="GO" id="GO:0009395">
    <property type="term" value="P:phospholipid catabolic process"/>
    <property type="evidence" value="ECO:0007669"/>
    <property type="project" value="TreeGrafter"/>
</dbReference>
<evidence type="ECO:0000256" key="2">
    <source>
        <dbReference type="ARBA" id="ARBA00022801"/>
    </source>
</evidence>
<dbReference type="Pfam" id="PF13091">
    <property type="entry name" value="PLDc_2"/>
    <property type="match status" value="1"/>
</dbReference>
<keyword evidence="1" id="KW-0677">Repeat</keyword>
<dbReference type="InterPro" id="IPR015679">
    <property type="entry name" value="PLipase_D_fam"/>
</dbReference>
<evidence type="ECO:0000313" key="8">
    <source>
        <dbReference type="Proteomes" id="UP000736335"/>
    </source>
</evidence>
<dbReference type="GO" id="GO:0004630">
    <property type="term" value="F:phospholipase D activity"/>
    <property type="evidence" value="ECO:0007669"/>
    <property type="project" value="UniProtKB-UniRule"/>
</dbReference>
<name>A0A9P6HJ63_9AGAM</name>
<evidence type="ECO:0000256" key="1">
    <source>
        <dbReference type="ARBA" id="ARBA00022737"/>
    </source>
</evidence>
<keyword evidence="2 5" id="KW-0378">Hydrolase</keyword>
<dbReference type="PANTHER" id="PTHR18896:SF186">
    <property type="entry name" value="PHOSPHOLIPASE D"/>
    <property type="match status" value="1"/>
</dbReference>
<dbReference type="PROSITE" id="PS50035">
    <property type="entry name" value="PLD"/>
    <property type="match status" value="2"/>
</dbReference>
<comment type="similarity">
    <text evidence="5">Belongs to the phospholipase D family.</text>
</comment>
<dbReference type="InterPro" id="IPR025202">
    <property type="entry name" value="PLD-like_dom"/>
</dbReference>
<dbReference type="CDD" id="cd09138">
    <property type="entry name" value="PLDc_vPLD1_2_yPLD_like_1"/>
    <property type="match status" value="1"/>
</dbReference>
<dbReference type="CDD" id="cd09141">
    <property type="entry name" value="PLDc_vPLD1_2_yPLD_like_2"/>
    <property type="match status" value="1"/>
</dbReference>
<dbReference type="EMBL" id="WIUZ02000004">
    <property type="protein sequence ID" value="KAF9788383.1"/>
    <property type="molecule type" value="Genomic_DNA"/>
</dbReference>
<dbReference type="EC" id="3.1.4.4" evidence="5"/>
<dbReference type="InterPro" id="IPR016555">
    <property type="entry name" value="PLipase_D_euk"/>
</dbReference>
<accession>A0A9P6HJ63</accession>
<reference evidence="7" key="1">
    <citation type="journal article" date="2020" name="Nat. Commun.">
        <title>Large-scale genome sequencing of mycorrhizal fungi provides insights into the early evolution of symbiotic traits.</title>
        <authorList>
            <person name="Miyauchi S."/>
            <person name="Kiss E."/>
            <person name="Kuo A."/>
            <person name="Drula E."/>
            <person name="Kohler A."/>
            <person name="Sanchez-Garcia M."/>
            <person name="Morin E."/>
            <person name="Andreopoulos B."/>
            <person name="Barry K.W."/>
            <person name="Bonito G."/>
            <person name="Buee M."/>
            <person name="Carver A."/>
            <person name="Chen C."/>
            <person name="Cichocki N."/>
            <person name="Clum A."/>
            <person name="Culley D."/>
            <person name="Crous P.W."/>
            <person name="Fauchery L."/>
            <person name="Girlanda M."/>
            <person name="Hayes R.D."/>
            <person name="Keri Z."/>
            <person name="LaButti K."/>
            <person name="Lipzen A."/>
            <person name="Lombard V."/>
            <person name="Magnuson J."/>
            <person name="Maillard F."/>
            <person name="Murat C."/>
            <person name="Nolan M."/>
            <person name="Ohm R.A."/>
            <person name="Pangilinan J."/>
            <person name="Pereira M.F."/>
            <person name="Perotto S."/>
            <person name="Peter M."/>
            <person name="Pfister S."/>
            <person name="Riley R."/>
            <person name="Sitrit Y."/>
            <person name="Stielow J.B."/>
            <person name="Szollosi G."/>
            <person name="Zifcakova L."/>
            <person name="Stursova M."/>
            <person name="Spatafora J.W."/>
            <person name="Tedersoo L."/>
            <person name="Vaario L.M."/>
            <person name="Yamada A."/>
            <person name="Yan M."/>
            <person name="Wang P."/>
            <person name="Xu J."/>
            <person name="Bruns T."/>
            <person name="Baldrian P."/>
            <person name="Vilgalys R."/>
            <person name="Dunand C."/>
            <person name="Henrissat B."/>
            <person name="Grigoriev I.V."/>
            <person name="Hibbett D."/>
            <person name="Nagy L.G."/>
            <person name="Martin F.M."/>
        </authorList>
    </citation>
    <scope>NUCLEOTIDE SEQUENCE</scope>
    <source>
        <strain evidence="7">UH-Tt-Lm1</strain>
    </source>
</reference>
<dbReference type="GO" id="GO:0006654">
    <property type="term" value="P:phosphatidic acid biosynthetic process"/>
    <property type="evidence" value="ECO:0007669"/>
    <property type="project" value="InterPro"/>
</dbReference>
<dbReference type="AlphaFoldDB" id="A0A9P6HJ63"/>
<dbReference type="Pfam" id="PF00614">
    <property type="entry name" value="PLDc"/>
    <property type="match status" value="1"/>
</dbReference>
<dbReference type="PIRSF" id="PIRSF009376">
    <property type="entry name" value="Phospholipase_D_euk"/>
    <property type="match status" value="1"/>
</dbReference>
<evidence type="ECO:0000256" key="3">
    <source>
        <dbReference type="ARBA" id="ARBA00022963"/>
    </source>
</evidence>
<organism evidence="7 8">
    <name type="scientific">Thelephora terrestris</name>
    <dbReference type="NCBI Taxonomy" id="56493"/>
    <lineage>
        <taxon>Eukaryota</taxon>
        <taxon>Fungi</taxon>
        <taxon>Dikarya</taxon>
        <taxon>Basidiomycota</taxon>
        <taxon>Agaricomycotina</taxon>
        <taxon>Agaricomycetes</taxon>
        <taxon>Thelephorales</taxon>
        <taxon>Thelephoraceae</taxon>
        <taxon>Thelephora</taxon>
    </lineage>
</organism>
<dbReference type="Gene3D" id="3.30.870.10">
    <property type="entry name" value="Endonuclease Chain A"/>
    <property type="match status" value="3"/>
</dbReference>
<sequence length="845" mass="97275">MSSFIKKIAATVDRLPEGIERAQATIEGILNPDHRHNEEWEKEQDKVREEIKAGHRFRSFAGERVDNAVKWHVDGHDYLWALSEMLDNSREAIFILDWWLSPELYLRRPCELHEDYRLDRVLKRRAEAGVRVYIVVYKEVTQTMNMSSSWTKHALEALHPNIAVMRHPDHIGSQDSVQFWSHHEKVVVVDNHFAAIGGIDLCFGRWDTHNHPLADVHPTGFEKTLFVGQDYNNARVMDFKDVKDYVGGSVSILETPRMPWHDAHMTIVGPCVLDIVQHFVERWNEIKKRKYAKDDHFEWLALPHDIGASSEEAVARHPHREAWHAVGRKFKERFHHHHGEESDPLYPSAPHGTCRVQVVRSVSDWSHGVLKEDSIQNAYRQLIREANHHIYIENQFFISNTRKEGPVQNLIAQSLLARILQAARANEKFKVVVVIPEVPGFAGDIKDETAIKTILAGQYRTINRGGNSIYEEIKKEGYEPMDYIKFYHLRSYDRLNAPYETYLKEVEQRSGVSFYEAQVAQAREWIGEDWQNASIRELKIFEVKGNVGVGLQIEGESKKSDAKVKTLPLPQDPQQAKRIVDRFENTAKDVLGNFRVSDNVGQHALRAPGSLSQEQWFGTEEEELNCYVSEMLYIHSKLMIVDDRRVIMGSANINDRSQKGDGDSEIALVVDDNEIIQTTMNGRPYAASKFAATLRRKLYREHLGLIEPQNCDLETRGVTNFMRPAPHPIENESHLEEDRAVADPLSDETIQLWENTARRNREIFTELFRPVPTNLVRSKEAYKGYLPNNKTGHVVPGVPLQRVKDRLSEVRGHLVEAPLDFLIDDKEFVSGVEWKGLNPTLPIYI</sequence>
<proteinExistence type="inferred from homology"/>